<evidence type="ECO:0000256" key="12">
    <source>
        <dbReference type="ARBA" id="ARBA00023180"/>
    </source>
</evidence>
<accession>A0A1U7RTQ6</accession>
<name>A0A1U7RTQ6_ALLSI</name>
<protein>
    <recommendedName>
        <fullName evidence="21">Hyaluronidase</fullName>
        <ecNumber evidence="21">3.2.1.35</ecNumber>
    </recommendedName>
</protein>
<keyword evidence="13" id="KW-0449">Lipoprotein</keyword>
<dbReference type="GO" id="GO:0004415">
    <property type="term" value="F:hyalurononglucosaminidase activity"/>
    <property type="evidence" value="ECO:0007669"/>
    <property type="project" value="UniProtKB-UniRule"/>
</dbReference>
<dbReference type="GO" id="GO:0098552">
    <property type="term" value="C:side of membrane"/>
    <property type="evidence" value="ECO:0007669"/>
    <property type="project" value="UniProtKB-KW"/>
</dbReference>
<evidence type="ECO:0000256" key="7">
    <source>
        <dbReference type="ARBA" id="ARBA00022729"/>
    </source>
</evidence>
<dbReference type="RefSeq" id="XP_006023813.1">
    <property type="nucleotide sequence ID" value="XM_006023751.3"/>
</dbReference>
<dbReference type="GO" id="GO:0005886">
    <property type="term" value="C:plasma membrane"/>
    <property type="evidence" value="ECO:0007669"/>
    <property type="project" value="UniProtKB-SubCell"/>
</dbReference>
<dbReference type="STRING" id="38654.A0A1U7RTQ6"/>
<evidence type="ECO:0000256" key="22">
    <source>
        <dbReference type="SAM" id="SignalP"/>
    </source>
</evidence>
<evidence type="ECO:0000256" key="5">
    <source>
        <dbReference type="ARBA" id="ARBA00022536"/>
    </source>
</evidence>
<feature type="glycosylation site" description="N-linked (GlcNAc...) asparagine" evidence="19">
    <location>
        <position position="359"/>
    </location>
</feature>
<dbReference type="Gene3D" id="3.20.20.70">
    <property type="entry name" value="Aldolase class I"/>
    <property type="match status" value="1"/>
</dbReference>
<dbReference type="GO" id="GO:0033906">
    <property type="term" value="F:hyaluronoglucuronidase activity"/>
    <property type="evidence" value="ECO:0007669"/>
    <property type="project" value="TreeGrafter"/>
</dbReference>
<evidence type="ECO:0000256" key="9">
    <source>
        <dbReference type="ARBA" id="ARBA00023136"/>
    </source>
</evidence>
<evidence type="ECO:0000256" key="15">
    <source>
        <dbReference type="ARBA" id="ARBA00093332"/>
    </source>
</evidence>
<dbReference type="GO" id="GO:0005975">
    <property type="term" value="P:carbohydrate metabolic process"/>
    <property type="evidence" value="ECO:0007669"/>
    <property type="project" value="UniProtKB-UniRule"/>
</dbReference>
<dbReference type="Pfam" id="PF01630">
    <property type="entry name" value="Glyco_hydro_56"/>
    <property type="match status" value="1"/>
</dbReference>
<dbReference type="InterPro" id="IPR018155">
    <property type="entry name" value="Hyaluronidase"/>
</dbReference>
<dbReference type="RefSeq" id="XP_006023815.1">
    <property type="nucleotide sequence ID" value="XM_006023753.3"/>
</dbReference>
<dbReference type="SUPFAM" id="SSF51445">
    <property type="entry name" value="(Trans)glycosidases"/>
    <property type="match status" value="1"/>
</dbReference>
<feature type="chain" id="PRO_5010815546" description="Hyaluronidase" evidence="22">
    <location>
        <begin position="23"/>
        <end position="474"/>
    </location>
</feature>
<keyword evidence="11" id="KW-0675">Receptor</keyword>
<feature type="disulfide bond" evidence="20">
    <location>
        <begin position="367"/>
        <end position="378"/>
    </location>
</feature>
<keyword evidence="8 21" id="KW-0378">Hydrolase</keyword>
<comment type="subunit">
    <text evidence="16">Interacts with MST1R.</text>
</comment>
<dbReference type="CTD" id="8692"/>
<feature type="signal peptide" evidence="22">
    <location>
        <begin position="1"/>
        <end position="22"/>
    </location>
</feature>
<dbReference type="PANTHER" id="PTHR11769:SF6">
    <property type="entry name" value="HYALURONIDASE-2"/>
    <property type="match status" value="1"/>
</dbReference>
<evidence type="ECO:0000256" key="21">
    <source>
        <dbReference type="RuleBase" id="RU610713"/>
    </source>
</evidence>
<evidence type="ECO:0000313" key="26">
    <source>
        <dbReference type="RefSeq" id="XP_006023815.1"/>
    </source>
</evidence>
<evidence type="ECO:0000313" key="23">
    <source>
        <dbReference type="Proteomes" id="UP000189705"/>
    </source>
</evidence>
<feature type="disulfide bond" evidence="20">
    <location>
        <begin position="372"/>
        <end position="431"/>
    </location>
</feature>
<dbReference type="InterPro" id="IPR017853">
    <property type="entry name" value="GH"/>
</dbReference>
<reference evidence="24 26" key="1">
    <citation type="submission" date="2023-09" db="UniProtKB">
        <authorList>
            <consortium name="RefSeq"/>
        </authorList>
    </citation>
    <scope>IDENTIFICATION</scope>
</reference>
<evidence type="ECO:0000256" key="19">
    <source>
        <dbReference type="PIRSR" id="PIRSR038193-2"/>
    </source>
</evidence>
<feature type="disulfide bond" evidence="20">
    <location>
        <begin position="433"/>
        <end position="442"/>
    </location>
</feature>
<keyword evidence="9" id="KW-0472">Membrane</keyword>
<keyword evidence="6" id="KW-0336">GPI-anchor</keyword>
<evidence type="ECO:0000256" key="2">
    <source>
        <dbReference type="ARBA" id="ARBA00004609"/>
    </source>
</evidence>
<evidence type="ECO:0000256" key="11">
    <source>
        <dbReference type="ARBA" id="ARBA00023170"/>
    </source>
</evidence>
<evidence type="ECO:0000313" key="24">
    <source>
        <dbReference type="RefSeq" id="XP_006023813.1"/>
    </source>
</evidence>
<dbReference type="EC" id="3.2.1.35" evidence="21"/>
<evidence type="ECO:0000256" key="3">
    <source>
        <dbReference type="ARBA" id="ARBA00008871"/>
    </source>
</evidence>
<dbReference type="PRINTS" id="PR00846">
    <property type="entry name" value="GLHYDRLASE56"/>
</dbReference>
<evidence type="ECO:0000256" key="4">
    <source>
        <dbReference type="ARBA" id="ARBA00022475"/>
    </source>
</evidence>
<dbReference type="PIRSF" id="PIRSF038193">
    <property type="entry name" value="Hyaluronidase"/>
    <property type="match status" value="1"/>
</dbReference>
<evidence type="ECO:0000256" key="10">
    <source>
        <dbReference type="ARBA" id="ARBA00023157"/>
    </source>
</evidence>
<dbReference type="OrthoDB" id="5796153at2759"/>
<comment type="subcellular location">
    <subcellularLocation>
        <location evidence="2">Cell membrane</location>
        <topology evidence="2">Lipid-anchor</topology>
        <topology evidence="2">GPI-anchor</topology>
    </subcellularLocation>
</comment>
<evidence type="ECO:0000256" key="17">
    <source>
        <dbReference type="PIRNR" id="PIRNR038193"/>
    </source>
</evidence>
<dbReference type="Proteomes" id="UP000189705">
    <property type="component" value="Unplaced"/>
</dbReference>
<evidence type="ECO:0000256" key="8">
    <source>
        <dbReference type="ARBA" id="ARBA00022801"/>
    </source>
</evidence>
<dbReference type="GO" id="GO:0031410">
    <property type="term" value="C:cytoplasmic vesicle"/>
    <property type="evidence" value="ECO:0007669"/>
    <property type="project" value="TreeGrafter"/>
</dbReference>
<sequence>MRRGSTLAVPWLLLLAVASCCGRYEKPAFPPVFTRRPFLVAWNMPTQDCKPRFKVQLDFSLFDLQATPNEGFVDQNITIFYKERLGLYPYYTPQGVAVNGGVPQNSSILDHLDRLPEGINKYIRSETREGLAVIDWEEWRPIWVRNWKLKDIYRQASRQLVKSNHPDWPEDRVNKEATFEFETSAQKFMISTLQHAKNYRPKKLWGYYLFPDCYNHDYSKNQKTYTGQCPDVEKSRNDQLAWLWKESTALYPSIYLDQMLASSENGRKFVHWRVMEAMRISHRHHDGYSLPVFVYTMATYSRTISMLSQVDLVSTVGESAALGAAGTIFWGDADQTGSREACQSIKTYMEGELGRYIVNVTTAAQHCSQELCYGHGRCLRKDSNSNAFLHLNPATFRIQRREMPDGQEPLLWADGEFSSADTAYLRTHFQCHCYLGWEGEACKQSVSGARDTFDPLGVLDLLVLMTLALLTCLG</sequence>
<dbReference type="KEGG" id="asn:102379112"/>
<evidence type="ECO:0000256" key="13">
    <source>
        <dbReference type="ARBA" id="ARBA00023288"/>
    </source>
</evidence>
<proteinExistence type="inferred from homology"/>
<dbReference type="GO" id="GO:0030214">
    <property type="term" value="P:hyaluronan catabolic process"/>
    <property type="evidence" value="ECO:0007669"/>
    <property type="project" value="TreeGrafter"/>
</dbReference>
<keyword evidence="23" id="KW-1185">Reference proteome</keyword>
<keyword evidence="4" id="KW-1003">Cell membrane</keyword>
<keyword evidence="14 21" id="KW-0326">Glycosidase</keyword>
<dbReference type="eggNOG" id="ENOG502QUYI">
    <property type="taxonomic scope" value="Eukaryota"/>
</dbReference>
<evidence type="ECO:0000256" key="6">
    <source>
        <dbReference type="ARBA" id="ARBA00022622"/>
    </source>
</evidence>
<dbReference type="GeneID" id="102379112"/>
<comment type="catalytic activity">
    <reaction evidence="1 21">
        <text>Random hydrolysis of (1-&gt;4)-linkages between N-acetyl-beta-D-glucosamine and D-glucuronate residues in hyaluronate.</text>
        <dbReference type="EC" id="3.2.1.35"/>
    </reaction>
</comment>
<keyword evidence="12" id="KW-0325">Glycoprotein</keyword>
<feature type="disulfide bond" evidence="20">
    <location>
        <begin position="213"/>
        <end position="229"/>
    </location>
</feature>
<comment type="similarity">
    <text evidence="3 17 21">Belongs to the glycosyl hydrolase 56 family.</text>
</comment>
<evidence type="ECO:0000313" key="25">
    <source>
        <dbReference type="RefSeq" id="XP_006023814.1"/>
    </source>
</evidence>
<organism evidence="26">
    <name type="scientific">Alligator sinensis</name>
    <name type="common">Chinese alligator</name>
    <dbReference type="NCBI Taxonomy" id="38654"/>
    <lineage>
        <taxon>Eukaryota</taxon>
        <taxon>Metazoa</taxon>
        <taxon>Chordata</taxon>
        <taxon>Craniata</taxon>
        <taxon>Vertebrata</taxon>
        <taxon>Euteleostomi</taxon>
        <taxon>Archelosauria</taxon>
        <taxon>Archosauria</taxon>
        <taxon>Crocodylia</taxon>
        <taxon>Alligatoridae</taxon>
        <taxon>Alligatorinae</taxon>
        <taxon>Alligator</taxon>
    </lineage>
</organism>
<keyword evidence="7 22" id="KW-0732">Signal</keyword>
<comment type="function">
    <text evidence="15">Catalyzes hyaluronan degradation into small fragments that are endocytosed and degraded in lysosomes by HYAL1 and exoglycosidases. Essential for the breakdown of extracellular matrix hyaluronan.</text>
</comment>
<dbReference type="PROSITE" id="PS51257">
    <property type="entry name" value="PROKAR_LIPOPROTEIN"/>
    <property type="match status" value="1"/>
</dbReference>
<dbReference type="FunFam" id="3.20.20.70:FF:000065">
    <property type="entry name" value="Hyaluronidase"/>
    <property type="match status" value="1"/>
</dbReference>
<evidence type="ECO:0000256" key="20">
    <source>
        <dbReference type="PIRSR" id="PIRSR038193-3"/>
    </source>
</evidence>
<dbReference type="PANTHER" id="PTHR11769">
    <property type="entry name" value="HYALURONIDASE"/>
    <property type="match status" value="1"/>
</dbReference>
<keyword evidence="5" id="KW-0245">EGF-like domain</keyword>
<keyword evidence="10 20" id="KW-1015">Disulfide bond</keyword>
<gene>
    <name evidence="24 25 26" type="primary">HYAL2</name>
</gene>
<feature type="active site" description="Proton donor" evidence="18">
    <location>
        <position position="137"/>
    </location>
</feature>
<dbReference type="RefSeq" id="XP_006023814.1">
    <property type="nucleotide sequence ID" value="XM_006023752.3"/>
</dbReference>
<feature type="disulfide bond" evidence="20">
    <location>
        <begin position="49"/>
        <end position="342"/>
    </location>
</feature>
<evidence type="ECO:0000256" key="18">
    <source>
        <dbReference type="PIRSR" id="PIRSR038193-1"/>
    </source>
</evidence>
<evidence type="ECO:0000256" key="1">
    <source>
        <dbReference type="ARBA" id="ARBA00000251"/>
    </source>
</evidence>
<evidence type="ECO:0000256" key="16">
    <source>
        <dbReference type="ARBA" id="ARBA00093545"/>
    </source>
</evidence>
<evidence type="ECO:0000256" key="14">
    <source>
        <dbReference type="ARBA" id="ARBA00023295"/>
    </source>
</evidence>
<dbReference type="InterPro" id="IPR013785">
    <property type="entry name" value="Aldolase_TIM"/>
</dbReference>
<dbReference type="AlphaFoldDB" id="A0A1U7RTQ6"/>